<sequence>MLGNQAFVVFSGGGIFANKLQYKLTDFVIILVYTIKSRSQVYIVARGELPTYMSIDNKT</sequence>
<dbReference type="EMBL" id="QSIO01000003">
    <property type="protein sequence ID" value="RHC94323.1"/>
    <property type="molecule type" value="Genomic_DNA"/>
</dbReference>
<reference evidence="1 2" key="1">
    <citation type="submission" date="2018-08" db="EMBL/GenBank/DDBJ databases">
        <title>A genome reference for cultivated species of the human gut microbiota.</title>
        <authorList>
            <person name="Zou Y."/>
            <person name="Xue W."/>
            <person name="Luo G."/>
        </authorList>
    </citation>
    <scope>NUCLEOTIDE SEQUENCE [LARGE SCALE GENOMIC DNA]</scope>
    <source>
        <strain evidence="1 2">AM33-3BH</strain>
    </source>
</reference>
<accession>A0A414PGD1</accession>
<name>A0A414PGD1_STRPA</name>
<organism evidence="1 2">
    <name type="scientific">Streptococcus parasanguinis</name>
    <dbReference type="NCBI Taxonomy" id="1318"/>
    <lineage>
        <taxon>Bacteria</taxon>
        <taxon>Bacillati</taxon>
        <taxon>Bacillota</taxon>
        <taxon>Bacilli</taxon>
        <taxon>Lactobacillales</taxon>
        <taxon>Streptococcaceae</taxon>
        <taxon>Streptococcus</taxon>
    </lineage>
</organism>
<gene>
    <name evidence="1" type="ORF">DW820_08345</name>
</gene>
<protein>
    <submittedName>
        <fullName evidence="1">Uncharacterized protein</fullName>
    </submittedName>
</protein>
<evidence type="ECO:0000313" key="1">
    <source>
        <dbReference type="EMBL" id="RHC94323.1"/>
    </source>
</evidence>
<dbReference type="Proteomes" id="UP000285773">
    <property type="component" value="Unassembled WGS sequence"/>
</dbReference>
<proteinExistence type="predicted"/>
<dbReference type="AlphaFoldDB" id="A0A414PGD1"/>
<comment type="caution">
    <text evidence="1">The sequence shown here is derived from an EMBL/GenBank/DDBJ whole genome shotgun (WGS) entry which is preliminary data.</text>
</comment>
<evidence type="ECO:0000313" key="2">
    <source>
        <dbReference type="Proteomes" id="UP000285773"/>
    </source>
</evidence>